<evidence type="ECO:0000313" key="1">
    <source>
        <dbReference type="EMBL" id="NKE38160.1"/>
    </source>
</evidence>
<keyword evidence="2" id="KW-1185">Reference proteome</keyword>
<protein>
    <submittedName>
        <fullName evidence="1">Uncharacterized protein</fullName>
    </submittedName>
</protein>
<dbReference type="RefSeq" id="WP_168104639.1">
    <property type="nucleotide sequence ID" value="NZ_CP051215.1"/>
</dbReference>
<organism evidence="1 2">
    <name type="scientific">Spiroplasma platyhelix PALS-1</name>
    <dbReference type="NCBI Taxonomy" id="1276218"/>
    <lineage>
        <taxon>Bacteria</taxon>
        <taxon>Bacillati</taxon>
        <taxon>Mycoplasmatota</taxon>
        <taxon>Mollicutes</taxon>
        <taxon>Entomoplasmatales</taxon>
        <taxon>Spiroplasmataceae</taxon>
        <taxon>Spiroplasma</taxon>
    </lineage>
</organism>
<sequence>MNRILKDCMNTCCCKKEQNICDVIDGLGKVVEEIECNKKSAKESEKIKKDIREETTELITEAKEELLTLINKVDSEKWVIGEYKWMPVGSKMPEGWIKIDLGQGQTLVQGIEAGKTEGIVKSHSHFFPYEFGVWATHKVIYGKGTATGADDVLFPYVNDIKDAAVLFNTAGYGGNLSEDQKENLAAGTYAELWQYKGTGYKKEMLKKCLAKSISDCLDKKE</sequence>
<reference evidence="1 2" key="1">
    <citation type="submission" date="2020-04" db="EMBL/GenBank/DDBJ databases">
        <title>Complete genome sequence of Spiroplasma platyhelix ATCC 51748, an insect isolate.</title>
        <authorList>
            <person name="Green E.A."/>
            <person name="Klassen J.L."/>
        </authorList>
    </citation>
    <scope>NUCLEOTIDE SEQUENCE [LARGE SCALE GENOMIC DNA]</scope>
    <source>
        <strain evidence="1 2">PALS-1</strain>
    </source>
</reference>
<dbReference type="Proteomes" id="UP000584587">
    <property type="component" value="Unassembled WGS sequence"/>
</dbReference>
<proteinExistence type="predicted"/>
<gene>
    <name evidence="1" type="ORF">HER12_00100</name>
</gene>
<comment type="caution">
    <text evidence="1">The sequence shown here is derived from an EMBL/GenBank/DDBJ whole genome shotgun (WGS) entry which is preliminary data.</text>
</comment>
<accession>A0A846TPF2</accession>
<dbReference type="EMBL" id="JAAVVK010000001">
    <property type="protein sequence ID" value="NKE38160.1"/>
    <property type="molecule type" value="Genomic_DNA"/>
</dbReference>
<name>A0A846TPF2_9MOLU</name>
<dbReference type="AlphaFoldDB" id="A0A846TPF2"/>
<evidence type="ECO:0000313" key="2">
    <source>
        <dbReference type="Proteomes" id="UP000584587"/>
    </source>
</evidence>